<feature type="transmembrane region" description="Helical" evidence="1">
    <location>
        <begin position="12"/>
        <end position="28"/>
    </location>
</feature>
<comment type="caution">
    <text evidence="2">The sequence shown here is derived from an EMBL/GenBank/DDBJ whole genome shotgun (WGS) entry which is preliminary data.</text>
</comment>
<evidence type="ECO:0000256" key="1">
    <source>
        <dbReference type="SAM" id="Phobius"/>
    </source>
</evidence>
<keyword evidence="1" id="KW-1133">Transmembrane helix</keyword>
<dbReference type="EMBL" id="LVLB01000012">
    <property type="protein sequence ID" value="KYN98672.1"/>
    <property type="molecule type" value="Genomic_DNA"/>
</dbReference>
<keyword evidence="1" id="KW-0472">Membrane</keyword>
<sequence length="265" mass="31769">MAMYSNLQMDTIFYRNIKCIFVLFGIFLPCLNLKNISKEYMNISNKKYFILKCFSVFLFICFLNNLKESKTTEYLNRRSIHNGELEIYNHRLLCEVEILDNYHNIPVYEDLSEGIDSDEEKIDNDNTPLFDTFYVKDFRNTPYRFGNTYKKKIRFLKCLTSLDRRVELEIMHIMKSNNESNYFMLKKEPKMRKIKRYFERYKVLSPILIGIIIAIIIVWKSTTGTLVLIPIGLIIVYIIYLWKKYNKCKYISDSFATYTVPNIFE</sequence>
<reference evidence="2 3" key="1">
    <citation type="journal article" date="2016" name="Nat. Commun.">
        <title>Genomes of cryptic chimpanzee Plasmodium species reveal key evolutionary events leading to human malaria.</title>
        <authorList>
            <person name="Sundararaman S.A."/>
            <person name="Plenderleith L.J."/>
            <person name="Liu W."/>
            <person name="Loy D.E."/>
            <person name="Learn G.H."/>
            <person name="Li Y."/>
            <person name="Shaw K.S."/>
            <person name="Ayouba A."/>
            <person name="Peeters M."/>
            <person name="Speede S."/>
            <person name="Shaw G.M."/>
            <person name="Bushman F.D."/>
            <person name="Brisson D."/>
            <person name="Rayner J.C."/>
            <person name="Sharp P.M."/>
            <person name="Hahn B.H."/>
        </authorList>
    </citation>
    <scope>NUCLEOTIDE SEQUENCE [LARGE SCALE GENOMIC DNA]</scope>
    <source>
        <strain evidence="2 3">SY75</strain>
    </source>
</reference>
<dbReference type="VEuPathDB" id="PlasmoDB:PGSY75_1102600"/>
<feature type="transmembrane region" description="Helical" evidence="1">
    <location>
        <begin position="201"/>
        <end position="219"/>
    </location>
</feature>
<organism evidence="2 3">
    <name type="scientific">Plasmodium gaboni</name>
    <dbReference type="NCBI Taxonomy" id="647221"/>
    <lineage>
        <taxon>Eukaryota</taxon>
        <taxon>Sar</taxon>
        <taxon>Alveolata</taxon>
        <taxon>Apicomplexa</taxon>
        <taxon>Aconoidasida</taxon>
        <taxon>Haemosporida</taxon>
        <taxon>Plasmodiidae</taxon>
        <taxon>Plasmodium</taxon>
        <taxon>Plasmodium (Laverania)</taxon>
    </lineage>
</organism>
<evidence type="ECO:0000313" key="3">
    <source>
        <dbReference type="Proteomes" id="UP000076004"/>
    </source>
</evidence>
<dbReference type="KEGG" id="pgab:PGSY75_1102600"/>
<keyword evidence="1" id="KW-0812">Transmembrane</keyword>
<feature type="transmembrane region" description="Helical" evidence="1">
    <location>
        <begin position="225"/>
        <end position="242"/>
    </location>
</feature>
<dbReference type="RefSeq" id="XP_018640949.1">
    <property type="nucleotide sequence ID" value="XM_018786154.1"/>
</dbReference>
<protein>
    <submittedName>
        <fullName evidence="2">Putative exported protein</fullName>
    </submittedName>
</protein>
<accession>A0A151LIA5</accession>
<dbReference type="AlphaFoldDB" id="A0A151LIA5"/>
<proteinExistence type="predicted"/>
<gene>
    <name evidence="2" type="ORF">PGSY75_1102600</name>
</gene>
<name>A0A151LIA5_9APIC</name>
<evidence type="ECO:0000313" key="2">
    <source>
        <dbReference type="EMBL" id="KYN98672.1"/>
    </source>
</evidence>
<dbReference type="GeneID" id="29776746"/>
<dbReference type="Proteomes" id="UP000076004">
    <property type="component" value="Chromosome 11"/>
</dbReference>
<feature type="transmembrane region" description="Helical" evidence="1">
    <location>
        <begin position="48"/>
        <end position="66"/>
    </location>
</feature>